<evidence type="ECO:0000313" key="1">
    <source>
        <dbReference type="EMBL" id="RZF41448.1"/>
    </source>
</evidence>
<protein>
    <submittedName>
        <fullName evidence="1">Uncharacterized protein</fullName>
    </submittedName>
</protein>
<evidence type="ECO:0000313" key="2">
    <source>
        <dbReference type="Proteomes" id="UP000291343"/>
    </source>
</evidence>
<dbReference type="Proteomes" id="UP000291343">
    <property type="component" value="Unassembled WGS sequence"/>
</dbReference>
<organism evidence="1 2">
    <name type="scientific">Laodelphax striatellus</name>
    <name type="common">Small brown planthopper</name>
    <name type="synonym">Delphax striatella</name>
    <dbReference type="NCBI Taxonomy" id="195883"/>
    <lineage>
        <taxon>Eukaryota</taxon>
        <taxon>Metazoa</taxon>
        <taxon>Ecdysozoa</taxon>
        <taxon>Arthropoda</taxon>
        <taxon>Hexapoda</taxon>
        <taxon>Insecta</taxon>
        <taxon>Pterygota</taxon>
        <taxon>Neoptera</taxon>
        <taxon>Paraneoptera</taxon>
        <taxon>Hemiptera</taxon>
        <taxon>Auchenorrhyncha</taxon>
        <taxon>Fulgoroidea</taxon>
        <taxon>Delphacidae</taxon>
        <taxon>Criomorphinae</taxon>
        <taxon>Laodelphax</taxon>
    </lineage>
</organism>
<name>A0A482X7K9_LAOST</name>
<gene>
    <name evidence="1" type="ORF">LSTR_LSTR000162</name>
</gene>
<comment type="caution">
    <text evidence="1">The sequence shown here is derived from an EMBL/GenBank/DDBJ whole genome shotgun (WGS) entry which is preliminary data.</text>
</comment>
<keyword evidence="2" id="KW-1185">Reference proteome</keyword>
<dbReference type="AlphaFoldDB" id="A0A482X7K9"/>
<accession>A0A482X7K9</accession>
<dbReference type="EMBL" id="QKKF02016774">
    <property type="protein sequence ID" value="RZF41448.1"/>
    <property type="molecule type" value="Genomic_DNA"/>
</dbReference>
<proteinExistence type="predicted"/>
<dbReference type="InParanoid" id="A0A482X7K9"/>
<reference evidence="1 2" key="1">
    <citation type="journal article" date="2017" name="Gigascience">
        <title>Genome sequence of the small brown planthopper, Laodelphax striatellus.</title>
        <authorList>
            <person name="Zhu J."/>
            <person name="Jiang F."/>
            <person name="Wang X."/>
            <person name="Yang P."/>
            <person name="Bao Y."/>
            <person name="Zhao W."/>
            <person name="Wang W."/>
            <person name="Lu H."/>
            <person name="Wang Q."/>
            <person name="Cui N."/>
            <person name="Li J."/>
            <person name="Chen X."/>
            <person name="Luo L."/>
            <person name="Yu J."/>
            <person name="Kang L."/>
            <person name="Cui F."/>
        </authorList>
    </citation>
    <scope>NUCLEOTIDE SEQUENCE [LARGE SCALE GENOMIC DNA]</scope>
    <source>
        <strain evidence="1">Lst14</strain>
    </source>
</reference>
<sequence>MMPQLMITHVRVTLSMHQQSKFGNVLAYNSFAYIKKMINTYLYKNSYEVANLCTGNNTLDDAYVRIIYFAGKRTRYYALWELGALFNDKLPPVADALPRVYLMRSEVDLCGVRTEFWSLHNYTTIEDHYEIIEGNEGGLRRMEIVEIEEVATDGSSESSVE</sequence>